<dbReference type="InterPro" id="IPR028087">
    <property type="entry name" value="Tad_N"/>
</dbReference>
<proteinExistence type="predicted"/>
<reference evidence="4" key="1">
    <citation type="submission" date="2017-09" db="EMBL/GenBank/DDBJ databases">
        <authorList>
            <person name="Zhang Y."/>
            <person name="Huang X."/>
            <person name="Liu J."/>
            <person name="Lu L."/>
            <person name="Peng K."/>
        </authorList>
    </citation>
    <scope>NUCLEOTIDE SEQUENCE [LARGE SCALE GENOMIC DNA]</scope>
    <source>
        <strain evidence="4">S-XJ-1</strain>
    </source>
</reference>
<keyword evidence="1" id="KW-0812">Transmembrane</keyword>
<dbReference type="RefSeq" id="WP_095718107.1">
    <property type="nucleotide sequence ID" value="NZ_NTGA01000015.1"/>
</dbReference>
<accession>A0A2A2WQB3</accession>
<keyword evidence="4" id="KW-1185">Reference proteome</keyword>
<gene>
    <name evidence="3" type="ORF">CEY15_08775</name>
</gene>
<sequence length="314" mass="33242">MQRLNAIRAQSDRGAVSVLAALLMVPLIGFAAISIDIAAVHSDRQKLQMGADAAALAIAQDCARSDCGTLRARTTARQLVDKNTSATESSVSVDLVAAAGKVTVDTSDTRDHWFAPVLGINESEVGATSTAGWGSPISGTSALPLAFYVCEFWAQTGGGIPSDRIERTIEFTKTSNTDCPVPSGNLVPGGFGWLAPNAGTCQAFTRIGQEVQGAPGNKGGTSCMSSLHNKTILLPLFDAYRGQGNNAYYRVYGYAAFTITGYHLSGANWNSPCRGNERCISGYFTEFLDRSDDFEYGPSTQNLGATAVYLLPDQ</sequence>
<dbReference type="AlphaFoldDB" id="A0A2A2WQB3"/>
<evidence type="ECO:0000313" key="4">
    <source>
        <dbReference type="Proteomes" id="UP000218810"/>
    </source>
</evidence>
<feature type="domain" description="Putative Flp pilus-assembly TadG-like N-terminal" evidence="2">
    <location>
        <begin position="14"/>
        <end position="57"/>
    </location>
</feature>
<comment type="caution">
    <text evidence="3">The sequence shown here is derived from an EMBL/GenBank/DDBJ whole genome shotgun (WGS) entry which is preliminary data.</text>
</comment>
<dbReference type="EMBL" id="NTGA01000015">
    <property type="protein sequence ID" value="PAY23396.1"/>
    <property type="molecule type" value="Genomic_DNA"/>
</dbReference>
<dbReference type="OrthoDB" id="5187898at2"/>
<dbReference type="Proteomes" id="UP000218810">
    <property type="component" value="Unassembled WGS sequence"/>
</dbReference>
<evidence type="ECO:0000259" key="2">
    <source>
        <dbReference type="Pfam" id="PF13400"/>
    </source>
</evidence>
<protein>
    <recommendedName>
        <fullName evidence="2">Putative Flp pilus-assembly TadG-like N-terminal domain-containing protein</fullName>
    </recommendedName>
</protein>
<evidence type="ECO:0000256" key="1">
    <source>
        <dbReference type="SAM" id="Phobius"/>
    </source>
</evidence>
<organism evidence="3 4">
    <name type="scientific">Dietzia natronolimnaea</name>
    <dbReference type="NCBI Taxonomy" id="161920"/>
    <lineage>
        <taxon>Bacteria</taxon>
        <taxon>Bacillati</taxon>
        <taxon>Actinomycetota</taxon>
        <taxon>Actinomycetes</taxon>
        <taxon>Mycobacteriales</taxon>
        <taxon>Dietziaceae</taxon>
        <taxon>Dietzia</taxon>
    </lineage>
</organism>
<evidence type="ECO:0000313" key="3">
    <source>
        <dbReference type="EMBL" id="PAY23396.1"/>
    </source>
</evidence>
<dbReference type="Pfam" id="PF13400">
    <property type="entry name" value="Tad"/>
    <property type="match status" value="1"/>
</dbReference>
<feature type="transmembrane region" description="Helical" evidence="1">
    <location>
        <begin position="15"/>
        <end position="39"/>
    </location>
</feature>
<name>A0A2A2WQB3_9ACTN</name>
<keyword evidence="1" id="KW-0472">Membrane</keyword>
<keyword evidence="1" id="KW-1133">Transmembrane helix</keyword>